<dbReference type="Pfam" id="PF14509">
    <property type="entry name" value="GH97_C"/>
    <property type="match status" value="1"/>
</dbReference>
<feature type="domain" description="Glycosyl-hydrolase 97 N-terminal" evidence="7">
    <location>
        <begin position="46"/>
        <end position="310"/>
    </location>
</feature>
<evidence type="ECO:0000256" key="4">
    <source>
        <dbReference type="ARBA" id="ARBA00022837"/>
    </source>
</evidence>
<feature type="domain" description="Glycosyl-hydrolase 97 catalytic" evidence="6">
    <location>
        <begin position="329"/>
        <end position="482"/>
    </location>
</feature>
<comment type="caution">
    <text evidence="9">The sequence shown here is derived from an EMBL/GenBank/DDBJ whole genome shotgun (WGS) entry which is preliminary data.</text>
</comment>
<keyword evidence="5" id="KW-0326">Glycosidase</keyword>
<dbReference type="InterPro" id="IPR019563">
    <property type="entry name" value="GH97_catalytic"/>
</dbReference>
<evidence type="ECO:0000313" key="10">
    <source>
        <dbReference type="Proteomes" id="UP000267469"/>
    </source>
</evidence>
<feature type="domain" description="Glycosyl-hydrolase 97 C-terminal oligomerisation" evidence="8">
    <location>
        <begin position="575"/>
        <end position="663"/>
    </location>
</feature>
<comment type="subunit">
    <text evidence="2">Monomer.</text>
</comment>
<dbReference type="EMBL" id="RJTM01000078">
    <property type="protein sequence ID" value="RNL86701.1"/>
    <property type="molecule type" value="Genomic_DNA"/>
</dbReference>
<dbReference type="PANTHER" id="PTHR35803">
    <property type="entry name" value="GLUCAN 1,4-ALPHA-GLUCOSIDASE SUSB-RELATED"/>
    <property type="match status" value="1"/>
</dbReference>
<evidence type="ECO:0000256" key="3">
    <source>
        <dbReference type="ARBA" id="ARBA00022801"/>
    </source>
</evidence>
<comment type="cofactor">
    <cofactor evidence="1">
        <name>Ca(2+)</name>
        <dbReference type="ChEBI" id="CHEBI:29108"/>
    </cofactor>
</comment>
<dbReference type="Gene3D" id="2.70.98.10">
    <property type="match status" value="1"/>
</dbReference>
<evidence type="ECO:0000256" key="2">
    <source>
        <dbReference type="ARBA" id="ARBA00011245"/>
    </source>
</evidence>
<dbReference type="AlphaFoldDB" id="A0A3N0EFX2"/>
<dbReference type="InterPro" id="IPR029486">
    <property type="entry name" value="GH97_N"/>
</dbReference>
<organism evidence="9 10">
    <name type="scientific">Sinomicrobium pectinilyticum</name>
    <dbReference type="NCBI Taxonomy" id="1084421"/>
    <lineage>
        <taxon>Bacteria</taxon>
        <taxon>Pseudomonadati</taxon>
        <taxon>Bacteroidota</taxon>
        <taxon>Flavobacteriia</taxon>
        <taxon>Flavobacteriales</taxon>
        <taxon>Flavobacteriaceae</taxon>
        <taxon>Sinomicrobium</taxon>
    </lineage>
</organism>
<dbReference type="PANTHER" id="PTHR35803:SF2">
    <property type="entry name" value="RETAINING ALPHA-GALACTOSIDASE"/>
    <property type="match status" value="1"/>
</dbReference>
<evidence type="ECO:0000313" key="9">
    <source>
        <dbReference type="EMBL" id="RNL86701.1"/>
    </source>
</evidence>
<dbReference type="OrthoDB" id="57532at2"/>
<dbReference type="GO" id="GO:0030246">
    <property type="term" value="F:carbohydrate binding"/>
    <property type="evidence" value="ECO:0007669"/>
    <property type="project" value="InterPro"/>
</dbReference>
<gene>
    <name evidence="9" type="ORF">ED312_11250</name>
</gene>
<dbReference type="Gene3D" id="3.20.20.70">
    <property type="entry name" value="Aldolase class I"/>
    <property type="match status" value="1"/>
</dbReference>
<proteinExistence type="predicted"/>
<dbReference type="InterPro" id="IPR017853">
    <property type="entry name" value="GH"/>
</dbReference>
<sequence length="663" mass="75692">MYIVHLNKQTMNYPTKKPLLKSFIFFLFVCIFSCSEQKDTLEVFTGPDQNIRVEFGLSKADSPFYRVIYGDSIVLDTSRLGVIREDGDFYNGLSLRSVTDEGQVEDHYQLVYGKEKDISYKAHRYVAHLENKDGKPMDIEFQLSDDGVAFRYYFPVNGEDTKTVKKITEEKTTYRFPPESRAWLQPMAKAKTGWERSNPSYEENYLAEVSPDTPSPIGEGWVYPALFRNGNTWALVSETAPERSFCATRLRYHEEEKAYQVSFPQEEEVFPGGGLLPESSLPWYTPWRIIAIGDLETIAQSTLGTDLAKPAPEDTDTSFIKPGAASWSWALLKDESITYDIQKEFIDYASEMQWPYCLVDVNWDTTIGYDSIAELSGYAQEKGVKLILWYNSAGSWNTTPYHPRNQLLTAESRQEEFRKLRDMGIAGIKVDFFGGDGRSMIAYYHDIFKDAAEYRLMVNCHGTTLPRGWQRTYPHLVTMESVKGFEFITFDQKNADLAPEHCTILPFTRNVFDPMDFTPMSLTEIPGIDRKTTKGFELALPVLFLSGVQHMAETAEGMSQVPDYVKGYLKALPTDWETSRFIDGYPGKYAVFARKKGEDWYVCGINGEDSEKELDLDLSFIHADVGYMITDDKEAQGFTKSDLFPSEKVSVIMQPYGGFVMKF</sequence>
<accession>A0A3N0EFX2</accession>
<dbReference type="InterPro" id="IPR013785">
    <property type="entry name" value="Aldolase_TIM"/>
</dbReference>
<dbReference type="InterPro" id="IPR013780">
    <property type="entry name" value="Glyco_hydro_b"/>
</dbReference>
<evidence type="ECO:0000259" key="8">
    <source>
        <dbReference type="Pfam" id="PF14509"/>
    </source>
</evidence>
<keyword evidence="10" id="KW-1185">Reference proteome</keyword>
<name>A0A3N0EFX2_SINP1</name>
<dbReference type="Proteomes" id="UP000267469">
    <property type="component" value="Unassembled WGS sequence"/>
</dbReference>
<evidence type="ECO:0000259" key="7">
    <source>
        <dbReference type="Pfam" id="PF14508"/>
    </source>
</evidence>
<reference evidence="9 10" key="1">
    <citation type="submission" date="2018-10" db="EMBL/GenBank/DDBJ databases">
        <title>Sinomicrobium pectinilyticum sp. nov., a pectinase-producing bacterium isolated from alkaline and saline soil, and emended description of the genus Sinomicrobium.</title>
        <authorList>
            <person name="Cheng B."/>
            <person name="Li C."/>
            <person name="Lai Q."/>
            <person name="Du M."/>
            <person name="Shao Z."/>
            <person name="Xu P."/>
            <person name="Yang C."/>
        </authorList>
    </citation>
    <scope>NUCLEOTIDE SEQUENCE [LARGE SCALE GENOMIC DNA]</scope>
    <source>
        <strain evidence="9 10">5DNS001</strain>
    </source>
</reference>
<dbReference type="InterPro" id="IPR052720">
    <property type="entry name" value="Glycosyl_hydrolase_97"/>
</dbReference>
<dbReference type="Pfam" id="PF14508">
    <property type="entry name" value="GH97_N"/>
    <property type="match status" value="1"/>
</dbReference>
<dbReference type="Pfam" id="PF10566">
    <property type="entry name" value="Glyco_hydro_97"/>
    <property type="match status" value="1"/>
</dbReference>
<dbReference type="Gene3D" id="2.60.40.1180">
    <property type="entry name" value="Golgi alpha-mannosidase II"/>
    <property type="match status" value="1"/>
</dbReference>
<dbReference type="GO" id="GO:0016798">
    <property type="term" value="F:hydrolase activity, acting on glycosyl bonds"/>
    <property type="evidence" value="ECO:0007669"/>
    <property type="project" value="UniProtKB-KW"/>
</dbReference>
<dbReference type="InterPro" id="IPR014718">
    <property type="entry name" value="GH-type_carb-bd"/>
</dbReference>
<keyword evidence="4" id="KW-0106">Calcium</keyword>
<evidence type="ECO:0000256" key="5">
    <source>
        <dbReference type="ARBA" id="ARBA00023295"/>
    </source>
</evidence>
<keyword evidence="3 9" id="KW-0378">Hydrolase</keyword>
<dbReference type="InterPro" id="IPR029483">
    <property type="entry name" value="GH97_C"/>
</dbReference>
<evidence type="ECO:0000259" key="6">
    <source>
        <dbReference type="Pfam" id="PF10566"/>
    </source>
</evidence>
<dbReference type="SUPFAM" id="SSF51445">
    <property type="entry name" value="(Trans)glycosidases"/>
    <property type="match status" value="1"/>
</dbReference>
<protein>
    <submittedName>
        <fullName evidence="9">Glycoside hydrolase family 97 protein</fullName>
    </submittedName>
</protein>
<evidence type="ECO:0000256" key="1">
    <source>
        <dbReference type="ARBA" id="ARBA00001913"/>
    </source>
</evidence>